<dbReference type="InterPro" id="IPR016024">
    <property type="entry name" value="ARM-type_fold"/>
</dbReference>
<sequence>MVMPQPEAPEAALRAMIDQILKGFVDEGVDRLHWLQTLSPRGLFDLDERRRSWWAPNDDGLLACLKACAAAPADVQTAALFLAGSDGNGHTREAALQRMRSVPSHLTLSCALLRCNDWVPEVRAVARDVVMSLLEQCAAHHVLKAWPIAVRLRDAQRVQREWLDGGLSAWLSSPAAHPVLEGLLGHPEARTRLAAFTIALQIHPDPEELRSLALLDNSPQVSHLALAHLLANGTPGEVEAQCVMALAAPSSGVRAAALRALVERNVPGLDAHIEAAAFDRSRSVRRLAAWLLQQRDAPPAITLWRDELQQRTRGRWREALAALGDHAEAADATALRALLPQVSARHRRSCLRGWLRAEDGARLEWLRAALEEPGRTVDELLARATPLWAGELDPVRLMAFCHDGPSHVAQVGLLSQLRRLPLWQHLDLLLDAVPLRAEERAWHLRLVENWLQASQHYSPLGAARRQALVSRLEEGRHTLPETVGAQVLAAIRQA</sequence>
<dbReference type="Proteomes" id="UP001306668">
    <property type="component" value="Unassembled WGS sequence"/>
</dbReference>
<evidence type="ECO:0008006" key="3">
    <source>
        <dbReference type="Google" id="ProtNLM"/>
    </source>
</evidence>
<dbReference type="RefSeq" id="WP_134955425.1">
    <property type="nucleotide sequence ID" value="NZ_BTRJ01000003.1"/>
</dbReference>
<comment type="caution">
    <text evidence="1">The sequence shown here is derived from an EMBL/GenBank/DDBJ whole genome shotgun (WGS) entry which is preliminary data.</text>
</comment>
<dbReference type="InterPro" id="IPR011989">
    <property type="entry name" value="ARM-like"/>
</dbReference>
<protein>
    <recommendedName>
        <fullName evidence="3">HEAT repeat domain-containing protein</fullName>
    </recommendedName>
</protein>
<dbReference type="SUPFAM" id="SSF48371">
    <property type="entry name" value="ARM repeat"/>
    <property type="match status" value="1"/>
</dbReference>
<dbReference type="EMBL" id="BTRJ01000003">
    <property type="protein sequence ID" value="GMR26219.1"/>
    <property type="molecule type" value="Genomic_DNA"/>
</dbReference>
<evidence type="ECO:0000313" key="1">
    <source>
        <dbReference type="EMBL" id="GMR26219.1"/>
    </source>
</evidence>
<name>A0ABQ6Q7X0_9GAMM</name>
<accession>A0ABQ6Q7X0</accession>
<evidence type="ECO:0000313" key="2">
    <source>
        <dbReference type="Proteomes" id="UP001306668"/>
    </source>
</evidence>
<reference evidence="2" key="1">
    <citation type="submission" date="2023-07" db="EMBL/GenBank/DDBJ databases">
        <title>Genome sequence of Stenotrophomonas sp. Alg010 isolated from Sargassum waste.</title>
        <authorList>
            <person name="Mohapatra"/>
            <person name="B.R."/>
        </authorList>
    </citation>
    <scope>NUCLEOTIDE SEQUENCE [LARGE SCALE GENOMIC DNA]</scope>
    <source>
        <strain evidence="2">Alg010</strain>
    </source>
</reference>
<proteinExistence type="predicted"/>
<gene>
    <name evidence="1" type="ORF">STENOSP10_04380</name>
</gene>
<keyword evidence="2" id="KW-1185">Reference proteome</keyword>
<dbReference type="Gene3D" id="1.25.10.10">
    <property type="entry name" value="Leucine-rich Repeat Variant"/>
    <property type="match status" value="1"/>
</dbReference>
<organism evidence="1 2">
    <name type="scientific">Stenotrophomonas sepilia</name>
    <dbReference type="NCBI Taxonomy" id="2860290"/>
    <lineage>
        <taxon>Bacteria</taxon>
        <taxon>Pseudomonadati</taxon>
        <taxon>Pseudomonadota</taxon>
        <taxon>Gammaproteobacteria</taxon>
        <taxon>Lysobacterales</taxon>
        <taxon>Lysobacteraceae</taxon>
        <taxon>Stenotrophomonas</taxon>
        <taxon>Stenotrophomonas maltophilia group</taxon>
    </lineage>
</organism>